<name>A0A1H7Y4X6_9BACT</name>
<keyword evidence="4" id="KW-1185">Reference proteome</keyword>
<keyword evidence="1" id="KW-0560">Oxidoreductase</keyword>
<evidence type="ECO:0000313" key="4">
    <source>
        <dbReference type="Proteomes" id="UP000198744"/>
    </source>
</evidence>
<evidence type="ECO:0000256" key="1">
    <source>
        <dbReference type="ARBA" id="ARBA00023002"/>
    </source>
</evidence>
<dbReference type="AlphaFoldDB" id="A0A1H7Y4X6"/>
<dbReference type="Proteomes" id="UP000198744">
    <property type="component" value="Unassembled WGS sequence"/>
</dbReference>
<dbReference type="SUPFAM" id="SSF53323">
    <property type="entry name" value="Pyruvate-ferredoxin oxidoreductase, PFOR, domain III"/>
    <property type="match status" value="1"/>
</dbReference>
<proteinExistence type="predicted"/>
<evidence type="ECO:0000313" key="3">
    <source>
        <dbReference type="EMBL" id="SEM41033.1"/>
    </source>
</evidence>
<sequence length="181" mass="20076">MIEVRWHGRGGQGAVTSVEMLALAAIGEGKYAQGFPSFGPERRGAPVEAFNRVDDLRIKKRQRIYRPDVVVVLDPGLITLVNVAEGLKPEGLLILNTHKPFEEVEQYIQFNGRIALVDATAIAWAELGVPITNTTMLGALVKMTDIVKMESLNEPIEHRFGRIAKKNLTAMKRAFDEVKLV</sequence>
<dbReference type="InterPro" id="IPR011894">
    <property type="entry name" value="PorC_KorC"/>
</dbReference>
<evidence type="ECO:0000259" key="2">
    <source>
        <dbReference type="Pfam" id="PF01558"/>
    </source>
</evidence>
<gene>
    <name evidence="3" type="ORF">SAMN04489760_11430</name>
</gene>
<dbReference type="InterPro" id="IPR051626">
    <property type="entry name" value="Oxidoreductase_gamma_subunit"/>
</dbReference>
<dbReference type="STRING" id="43775.SAMN04489760_11430"/>
<dbReference type="InterPro" id="IPR019752">
    <property type="entry name" value="Pyrv/ketoisovalerate_OxRed_cat"/>
</dbReference>
<dbReference type="OrthoDB" id="9794954at2"/>
<dbReference type="NCBIfam" id="TIGR02175">
    <property type="entry name" value="PorC_KorC"/>
    <property type="match status" value="1"/>
</dbReference>
<dbReference type="PANTHER" id="PTHR43366:SF1">
    <property type="entry name" value="PYRUVATE SYNTHASE SUBUNIT PORC"/>
    <property type="match status" value="1"/>
</dbReference>
<accession>A0A1H7Y4X6</accession>
<dbReference type="GO" id="GO:0016625">
    <property type="term" value="F:oxidoreductase activity, acting on the aldehyde or oxo group of donors, iron-sulfur protein as acceptor"/>
    <property type="evidence" value="ECO:0007669"/>
    <property type="project" value="InterPro"/>
</dbReference>
<keyword evidence="3" id="KW-0670">Pyruvate</keyword>
<reference evidence="3 4" key="1">
    <citation type="submission" date="2016-10" db="EMBL/GenBank/DDBJ databases">
        <authorList>
            <person name="de Groot N.N."/>
        </authorList>
    </citation>
    <scope>NUCLEOTIDE SEQUENCE [LARGE SCALE GENOMIC DNA]</scope>
    <source>
        <strain evidence="3 4">DSM 8423</strain>
    </source>
</reference>
<dbReference type="Gene3D" id="3.40.920.10">
    <property type="entry name" value="Pyruvate-ferredoxin oxidoreductase, PFOR, domain III"/>
    <property type="match status" value="1"/>
</dbReference>
<dbReference type="RefSeq" id="WP_093883629.1">
    <property type="nucleotide sequence ID" value="NZ_FOBS01000014.1"/>
</dbReference>
<dbReference type="PANTHER" id="PTHR43366">
    <property type="entry name" value="PYRUVATE SYNTHASE SUBUNIT PORC"/>
    <property type="match status" value="1"/>
</dbReference>
<protein>
    <submittedName>
        <fullName evidence="3">Pyruvate ferredoxin oxidoreductase gamma subunit</fullName>
    </submittedName>
</protein>
<feature type="domain" description="Pyruvate/ketoisovalerate oxidoreductase catalytic" evidence="2">
    <location>
        <begin position="10"/>
        <end position="176"/>
    </location>
</feature>
<dbReference type="EMBL" id="FOBS01000014">
    <property type="protein sequence ID" value="SEM41033.1"/>
    <property type="molecule type" value="Genomic_DNA"/>
</dbReference>
<dbReference type="Pfam" id="PF01558">
    <property type="entry name" value="POR"/>
    <property type="match status" value="1"/>
</dbReference>
<organism evidence="3 4">
    <name type="scientific">Syntrophus gentianae</name>
    <dbReference type="NCBI Taxonomy" id="43775"/>
    <lineage>
        <taxon>Bacteria</taxon>
        <taxon>Pseudomonadati</taxon>
        <taxon>Thermodesulfobacteriota</taxon>
        <taxon>Syntrophia</taxon>
        <taxon>Syntrophales</taxon>
        <taxon>Syntrophaceae</taxon>
        <taxon>Syntrophus</taxon>
    </lineage>
</organism>
<dbReference type="InterPro" id="IPR002869">
    <property type="entry name" value="Pyrv_flavodox_OxRed_cen"/>
</dbReference>